<dbReference type="RefSeq" id="WP_211295380.1">
    <property type="nucleotide sequence ID" value="NZ_PVTO01000001.1"/>
</dbReference>
<evidence type="ECO:0000313" key="2">
    <source>
        <dbReference type="EMBL" id="PRY84228.1"/>
    </source>
</evidence>
<dbReference type="EMBL" id="PVTO01000001">
    <property type="protein sequence ID" value="PRY84228.1"/>
    <property type="molecule type" value="Genomic_DNA"/>
</dbReference>
<keyword evidence="3" id="KW-1185">Reference proteome</keyword>
<dbReference type="AlphaFoldDB" id="A0A2T0WC03"/>
<name>A0A2T0WC03_9LACT</name>
<dbReference type="Proteomes" id="UP000238205">
    <property type="component" value="Unassembled WGS sequence"/>
</dbReference>
<accession>A0A2T0WC03</accession>
<comment type="caution">
    <text evidence="2">The sequence shown here is derived from an EMBL/GenBank/DDBJ whole genome shotgun (WGS) entry which is preliminary data.</text>
</comment>
<protein>
    <recommendedName>
        <fullName evidence="4">Cell shape-determining protein</fullName>
    </recommendedName>
</protein>
<reference evidence="2 3" key="1">
    <citation type="submission" date="2018-03" db="EMBL/GenBank/DDBJ databases">
        <title>Genomic Encyclopedia of Archaeal and Bacterial Type Strains, Phase II (KMG-II): from individual species to whole genera.</title>
        <authorList>
            <person name="Goeker M."/>
        </authorList>
    </citation>
    <scope>NUCLEOTIDE SEQUENCE [LARGE SCALE GENOMIC DNA]</scope>
    <source>
        <strain evidence="2 3">DSM 13175</strain>
    </source>
</reference>
<keyword evidence="1" id="KW-1133">Transmembrane helix</keyword>
<feature type="transmembrane region" description="Helical" evidence="1">
    <location>
        <begin position="36"/>
        <end position="54"/>
    </location>
</feature>
<evidence type="ECO:0000256" key="1">
    <source>
        <dbReference type="SAM" id="Phobius"/>
    </source>
</evidence>
<keyword evidence="1" id="KW-0812">Transmembrane</keyword>
<gene>
    <name evidence="2" type="ORF">CLV38_101149</name>
</gene>
<keyword evidence="1" id="KW-0472">Membrane</keyword>
<feature type="transmembrane region" description="Helical" evidence="1">
    <location>
        <begin position="12"/>
        <end position="30"/>
    </location>
</feature>
<evidence type="ECO:0008006" key="4">
    <source>
        <dbReference type="Google" id="ProtNLM"/>
    </source>
</evidence>
<proteinExistence type="predicted"/>
<sequence length="534" mass="60099">MNSAKKRFASYTALALVALGVFYITTPALNIHSQQFRFMLLILAIIVISIEISIDQNTFSNKKLKYGFLALPIILVTGIAIGNLVNGVFFRANDYAELIEVEERSFENDFPAMDDSSIPMMDRDTAQRLGDRRIGSMSELVSQFVPADTYTQINVDNEPYRVTPLQYTSFVRWLNNRSEGIPNYLKVDMVTGAVEVEDLDDNIMYSDSEMLNRNVHRHLRFRYPTKLFEDPSFEVDDAGHPYYIATTYENRFWFKQLEPTGLIILDAVTGETENYDLDEMPSWVDRVYSADLILQQLNYRGQYSDGFLNAQFGKRGVTRTTDGYNYIPMNDDVYLYTGVTSINNDASNIGFYLVNLRTKAAEFYPVTSADEVSAMDSAEGSLQQMRFQSTFPLLISLNDKPYYISSLKDDSGLVRSYALVDAQDYQRVITSDTVDGLIVQLNGGSTADGDGEGEGEDLDEIVEVDDDNLTLVSGQVENISQAVVSGNTIYYFMIDGSIYKADVTLNDTLPFVEEGQAVEGEVNGDNEFKLIILD</sequence>
<organism evidence="2 3">
    <name type="scientific">Alkalibacterium olivapovliticus</name>
    <dbReference type="NCBI Taxonomy" id="99907"/>
    <lineage>
        <taxon>Bacteria</taxon>
        <taxon>Bacillati</taxon>
        <taxon>Bacillota</taxon>
        <taxon>Bacilli</taxon>
        <taxon>Lactobacillales</taxon>
        <taxon>Carnobacteriaceae</taxon>
        <taxon>Alkalibacterium</taxon>
    </lineage>
</organism>
<feature type="transmembrane region" description="Helical" evidence="1">
    <location>
        <begin position="66"/>
        <end position="85"/>
    </location>
</feature>
<evidence type="ECO:0000313" key="3">
    <source>
        <dbReference type="Proteomes" id="UP000238205"/>
    </source>
</evidence>